<dbReference type="InterPro" id="IPR029058">
    <property type="entry name" value="AB_hydrolase_fold"/>
</dbReference>
<accession>A0A072PDW7</accession>
<keyword evidence="1" id="KW-0378">Hydrolase</keyword>
<dbReference type="SUPFAM" id="SSF49785">
    <property type="entry name" value="Galactose-binding domain-like"/>
    <property type="match status" value="1"/>
</dbReference>
<reference evidence="3 4" key="1">
    <citation type="submission" date="2013-03" db="EMBL/GenBank/DDBJ databases">
        <title>The Genome Sequence of Exophiala aquamarina CBS 119918.</title>
        <authorList>
            <consortium name="The Broad Institute Genomics Platform"/>
            <person name="Cuomo C."/>
            <person name="de Hoog S."/>
            <person name="Gorbushina A."/>
            <person name="Walker B."/>
            <person name="Young S.K."/>
            <person name="Zeng Q."/>
            <person name="Gargeya S."/>
            <person name="Fitzgerald M."/>
            <person name="Haas B."/>
            <person name="Abouelleil A."/>
            <person name="Allen A.W."/>
            <person name="Alvarado L."/>
            <person name="Arachchi H.M."/>
            <person name="Berlin A.M."/>
            <person name="Chapman S.B."/>
            <person name="Gainer-Dewar J."/>
            <person name="Goldberg J."/>
            <person name="Griggs A."/>
            <person name="Gujja S."/>
            <person name="Hansen M."/>
            <person name="Howarth C."/>
            <person name="Imamovic A."/>
            <person name="Ireland A."/>
            <person name="Larimer J."/>
            <person name="McCowan C."/>
            <person name="Murphy C."/>
            <person name="Pearson M."/>
            <person name="Poon T.W."/>
            <person name="Priest M."/>
            <person name="Roberts A."/>
            <person name="Saif S."/>
            <person name="Shea T."/>
            <person name="Sisk P."/>
            <person name="Sykes S."/>
            <person name="Wortman J."/>
            <person name="Nusbaum C."/>
            <person name="Birren B."/>
        </authorList>
    </citation>
    <scope>NUCLEOTIDE SEQUENCE [LARGE SCALE GENOMIC DNA]</scope>
    <source>
        <strain evidence="3 4">CBS 119918</strain>
    </source>
</reference>
<dbReference type="NCBIfam" id="TIGR00976">
    <property type="entry name" value="CocE_NonD"/>
    <property type="match status" value="1"/>
</dbReference>
<dbReference type="HOGENOM" id="CLU_015590_2_1_1"/>
<evidence type="ECO:0000259" key="2">
    <source>
        <dbReference type="SMART" id="SM00939"/>
    </source>
</evidence>
<dbReference type="Pfam" id="PF02129">
    <property type="entry name" value="Peptidase_S15"/>
    <property type="match status" value="1"/>
</dbReference>
<dbReference type="STRING" id="1182545.A0A072PDW7"/>
<proteinExistence type="predicted"/>
<feature type="domain" description="Xaa-Pro dipeptidyl-peptidase C-terminal" evidence="2">
    <location>
        <begin position="325"/>
        <end position="588"/>
    </location>
</feature>
<evidence type="ECO:0000313" key="3">
    <source>
        <dbReference type="EMBL" id="KEF57493.1"/>
    </source>
</evidence>
<dbReference type="RefSeq" id="XP_013260083.1">
    <property type="nucleotide sequence ID" value="XM_013404629.1"/>
</dbReference>
<dbReference type="EMBL" id="AMGV01000004">
    <property type="protein sequence ID" value="KEF57493.1"/>
    <property type="molecule type" value="Genomic_DNA"/>
</dbReference>
<dbReference type="OrthoDB" id="416441at2759"/>
<dbReference type="Gene3D" id="2.60.120.260">
    <property type="entry name" value="Galactose-binding domain-like"/>
    <property type="match status" value="1"/>
</dbReference>
<dbReference type="Proteomes" id="UP000027920">
    <property type="component" value="Unassembled WGS sequence"/>
</dbReference>
<protein>
    <recommendedName>
        <fullName evidence="2">Xaa-Pro dipeptidyl-peptidase C-terminal domain-containing protein</fullName>
    </recommendedName>
</protein>
<dbReference type="InterPro" id="IPR005674">
    <property type="entry name" value="CocE/Ser_esterase"/>
</dbReference>
<dbReference type="InterPro" id="IPR050585">
    <property type="entry name" value="Xaa-Pro_dipeptidyl-ppase/CocE"/>
</dbReference>
<keyword evidence="4" id="KW-1185">Reference proteome</keyword>
<dbReference type="InterPro" id="IPR008979">
    <property type="entry name" value="Galactose-bd-like_sf"/>
</dbReference>
<dbReference type="PANTHER" id="PTHR43056:SF10">
    <property type="entry name" value="COCE_NOND FAMILY, PUTATIVE (AFU_ORTHOLOGUE AFUA_7G00600)-RELATED"/>
    <property type="match status" value="1"/>
</dbReference>
<dbReference type="Gene3D" id="1.10.3020.20">
    <property type="match status" value="1"/>
</dbReference>
<evidence type="ECO:0000256" key="1">
    <source>
        <dbReference type="ARBA" id="ARBA00022801"/>
    </source>
</evidence>
<gene>
    <name evidence="3" type="ORF">A1O9_05410</name>
</gene>
<organism evidence="3 4">
    <name type="scientific">Exophiala aquamarina CBS 119918</name>
    <dbReference type="NCBI Taxonomy" id="1182545"/>
    <lineage>
        <taxon>Eukaryota</taxon>
        <taxon>Fungi</taxon>
        <taxon>Dikarya</taxon>
        <taxon>Ascomycota</taxon>
        <taxon>Pezizomycotina</taxon>
        <taxon>Eurotiomycetes</taxon>
        <taxon>Chaetothyriomycetidae</taxon>
        <taxon>Chaetothyriales</taxon>
        <taxon>Herpotrichiellaceae</taxon>
        <taxon>Exophiala</taxon>
    </lineage>
</organism>
<dbReference type="SUPFAM" id="SSF53474">
    <property type="entry name" value="alpha/beta-Hydrolases"/>
    <property type="match status" value="1"/>
</dbReference>
<dbReference type="Gene3D" id="3.40.50.1820">
    <property type="entry name" value="alpha/beta hydrolase"/>
    <property type="match status" value="1"/>
</dbReference>
<name>A0A072PDW7_9EURO</name>
<dbReference type="AlphaFoldDB" id="A0A072PDW7"/>
<comment type="caution">
    <text evidence="3">The sequence shown here is derived from an EMBL/GenBank/DDBJ whole genome shotgun (WGS) entry which is preliminary data.</text>
</comment>
<sequence>MPLALKNLHRTDSTSFGYLVEFDVNVPLRTAKPNTTDDPLILRANVYRPKAEGRYPVLVTCGPYGKDIPYHQFHEESFSLVNPKQKSPHSAWEVPDPGYWTSQGYAVVRADERGTGNSPGKLDSLGPTVWDGFADLIEWAADQPWSNGKIGLLGISYYAASQWSVAARQPRGLSCMIPWEGMTDYYRDRARHGGIMSNRFIQYVYNRQVASSQYGLPGKAERHWGPDTFEGSLPAEELAANRADQHEDAARYRFRDEPYYQERDFDLSKVQVPLLSGVNWGAIHLHLRGSVLGYLGASSQFKYLYFLTGRHDLPFFYDEHVELQRSFLDACLKGEDREGWLVPGKVPPVNLCVRRGNPGYSNPGAERQVFPRRMEQEWPLARTQYMDYHLQGDGILGLDKPVKEARVGWEALDAGSSARFKTKPADKETEITGHPWARLSVAASPSNGSTPSEIDLFLTLRHYDSVNQEIFYTGATGDAVPVVRGWLRVSLRKTASSSGPLGAIMPERNYYSTEVQEVVPGEVYTVDVEIWPTSVVLLPGETLELQVSGTDSDNVGIFGHDHPEDRPKEKLLGYNELHIGPRYENFLRLPIIPEK</sequence>
<evidence type="ECO:0000313" key="4">
    <source>
        <dbReference type="Proteomes" id="UP000027920"/>
    </source>
</evidence>
<dbReference type="InterPro" id="IPR000383">
    <property type="entry name" value="Xaa-Pro-like_dom"/>
</dbReference>
<dbReference type="InterPro" id="IPR013736">
    <property type="entry name" value="Xaa-Pro_dipept_C"/>
</dbReference>
<dbReference type="PANTHER" id="PTHR43056">
    <property type="entry name" value="PEPTIDASE S9 PROLYL OLIGOPEPTIDASE"/>
    <property type="match status" value="1"/>
</dbReference>
<dbReference type="SMART" id="SM00939">
    <property type="entry name" value="PepX_C"/>
    <property type="match status" value="1"/>
</dbReference>
<dbReference type="GO" id="GO:0008239">
    <property type="term" value="F:dipeptidyl-peptidase activity"/>
    <property type="evidence" value="ECO:0007669"/>
    <property type="project" value="InterPro"/>
</dbReference>
<dbReference type="Pfam" id="PF08530">
    <property type="entry name" value="PepX_C"/>
    <property type="match status" value="1"/>
</dbReference>
<dbReference type="GeneID" id="25280336"/>
<dbReference type="VEuPathDB" id="FungiDB:A1O9_05410"/>